<evidence type="ECO:0000256" key="6">
    <source>
        <dbReference type="ARBA" id="ARBA00021582"/>
    </source>
</evidence>
<evidence type="ECO:0000313" key="17">
    <source>
        <dbReference type="Proteomes" id="UP000295371"/>
    </source>
</evidence>
<dbReference type="Pfam" id="PF02826">
    <property type="entry name" value="2-Hacid_dh_C"/>
    <property type="match status" value="1"/>
</dbReference>
<dbReference type="EMBL" id="SOAW01000001">
    <property type="protein sequence ID" value="TDT33676.1"/>
    <property type="molecule type" value="Genomic_DNA"/>
</dbReference>
<dbReference type="PROSITE" id="PS51671">
    <property type="entry name" value="ACT"/>
    <property type="match status" value="1"/>
</dbReference>
<dbReference type="SUPFAM" id="SSF51735">
    <property type="entry name" value="NAD(P)-binding Rossmann-fold domains"/>
    <property type="match status" value="1"/>
</dbReference>
<dbReference type="UniPathway" id="UPA00135">
    <property type="reaction ID" value="UER00196"/>
</dbReference>
<dbReference type="InterPro" id="IPR002912">
    <property type="entry name" value="ACT_dom"/>
</dbReference>
<dbReference type="PROSITE" id="PS00065">
    <property type="entry name" value="D_2_HYDROXYACID_DH_1"/>
    <property type="match status" value="1"/>
</dbReference>
<dbReference type="InterPro" id="IPR050857">
    <property type="entry name" value="D-2-hydroxyacid_DH"/>
</dbReference>
<dbReference type="Pfam" id="PF22629">
    <property type="entry name" value="ACT_AHAS_ss"/>
    <property type="match status" value="1"/>
</dbReference>
<dbReference type="PANTHER" id="PTHR42789:SF1">
    <property type="entry name" value="D-ISOMER SPECIFIC 2-HYDROXYACID DEHYDROGENASE FAMILY PROTEIN (AFU_ORTHOLOGUE AFUA_6G10090)"/>
    <property type="match status" value="1"/>
</dbReference>
<comment type="pathway">
    <text evidence="2">Amino-acid biosynthesis; L-serine biosynthesis; L-serine from 3-phospho-D-glycerate: step 1/3.</text>
</comment>
<dbReference type="CDD" id="cd04901">
    <property type="entry name" value="ACT_3PGDH"/>
    <property type="match status" value="1"/>
</dbReference>
<evidence type="ECO:0000259" key="15">
    <source>
        <dbReference type="PROSITE" id="PS51671"/>
    </source>
</evidence>
<dbReference type="EC" id="1.1.1.399" evidence="4"/>
<dbReference type="Proteomes" id="UP000295371">
    <property type="component" value="Unassembled WGS sequence"/>
</dbReference>
<keyword evidence="17" id="KW-1185">Reference proteome</keyword>
<comment type="catalytic activity">
    <reaction evidence="13">
        <text>(2R)-3-phosphoglycerate + NAD(+) = 3-phosphooxypyruvate + NADH + H(+)</text>
        <dbReference type="Rhea" id="RHEA:12641"/>
        <dbReference type="ChEBI" id="CHEBI:15378"/>
        <dbReference type="ChEBI" id="CHEBI:18110"/>
        <dbReference type="ChEBI" id="CHEBI:57540"/>
        <dbReference type="ChEBI" id="CHEBI:57945"/>
        <dbReference type="ChEBI" id="CHEBI:58272"/>
        <dbReference type="EC" id="1.1.1.95"/>
    </reaction>
</comment>
<name>A0A4R7J9U0_9ACTN</name>
<evidence type="ECO:0000256" key="3">
    <source>
        <dbReference type="ARBA" id="ARBA00005854"/>
    </source>
</evidence>
<dbReference type="GO" id="GO:0051287">
    <property type="term" value="F:NAD binding"/>
    <property type="evidence" value="ECO:0007669"/>
    <property type="project" value="InterPro"/>
</dbReference>
<dbReference type="GO" id="GO:0006564">
    <property type="term" value="P:L-serine biosynthetic process"/>
    <property type="evidence" value="ECO:0007669"/>
    <property type="project" value="UniProtKB-KW"/>
</dbReference>
<evidence type="ECO:0000256" key="2">
    <source>
        <dbReference type="ARBA" id="ARBA00005216"/>
    </source>
</evidence>
<comment type="caution">
    <text evidence="16">The sequence shown here is derived from an EMBL/GenBank/DDBJ whole genome shotgun (WGS) entry which is preliminary data.</text>
</comment>
<dbReference type="OrthoDB" id="9793626at2"/>
<comment type="catalytic activity">
    <reaction evidence="12">
        <text>(R)-2-hydroxyglutarate + NAD(+) = 2-oxoglutarate + NADH + H(+)</text>
        <dbReference type="Rhea" id="RHEA:49612"/>
        <dbReference type="ChEBI" id="CHEBI:15378"/>
        <dbReference type="ChEBI" id="CHEBI:15801"/>
        <dbReference type="ChEBI" id="CHEBI:16810"/>
        <dbReference type="ChEBI" id="CHEBI:57540"/>
        <dbReference type="ChEBI" id="CHEBI:57945"/>
        <dbReference type="EC" id="1.1.1.399"/>
    </reaction>
</comment>
<dbReference type="FunFam" id="3.40.50.720:FF:000041">
    <property type="entry name" value="D-3-phosphoglycerate dehydrogenase"/>
    <property type="match status" value="1"/>
</dbReference>
<protein>
    <recommendedName>
        <fullName evidence="6">D-3-phosphoglycerate dehydrogenase</fullName>
        <ecNumber evidence="4">1.1.1.399</ecNumber>
        <ecNumber evidence="5">1.1.1.95</ecNumber>
    </recommendedName>
    <alternativeName>
        <fullName evidence="11">2-oxoglutarate reductase</fullName>
    </alternativeName>
</protein>
<dbReference type="SUPFAM" id="SSF55021">
    <property type="entry name" value="ACT-like"/>
    <property type="match status" value="1"/>
</dbReference>
<dbReference type="InterPro" id="IPR006140">
    <property type="entry name" value="D-isomer_DH_NAD-bd"/>
</dbReference>
<evidence type="ECO:0000256" key="10">
    <source>
        <dbReference type="ARBA" id="ARBA00023299"/>
    </source>
</evidence>
<dbReference type="AlphaFoldDB" id="A0A4R7J9U0"/>
<dbReference type="Gene3D" id="3.30.70.260">
    <property type="match status" value="1"/>
</dbReference>
<sequence length="412" mass="43958">MPRRSRGPTLVVVKALLLENVHPCADTILAEAGIEVERRSGALDTDELITALEGVDLLGIRSKTQVSAEVFQARPGLRAIGAFCIGTNQIDLDAAAAAATVVFNAPYSNTRSVVELVIAEIISLARRLTVKNSAMHAGLWDKSAKGAHEIRGRTLGIVGYGNIGSQLSVVAEALGMQVSFFDIADKLALGNARKVESLDELLETCETISLHVDGRPGNAGLFGAEQFARMRPRSLFLNLCRGVVVDHEALRDNLLSGHIAGAAVDVFPEEPKAAGDPFSSVLQGLDNVILTPHIGGSTQEAQEDIGRYVSKKLGDFVHNGTTTMSVNIPHVAAGRATAARLLYLHRNVPGALARLNSLLADFGVNIDRQSLATRGEQGYVVTDIGSPISEALENELRSLPETIDLRLIVEED</sequence>
<gene>
    <name evidence="16" type="ORF">CLV29_1301</name>
</gene>
<dbReference type="InterPro" id="IPR054480">
    <property type="entry name" value="AHAS_small-like_ACT"/>
</dbReference>
<evidence type="ECO:0000256" key="11">
    <source>
        <dbReference type="ARBA" id="ARBA00030455"/>
    </source>
</evidence>
<organism evidence="16 17">
    <name type="scientific">Naumannella halotolerans</name>
    <dbReference type="NCBI Taxonomy" id="993414"/>
    <lineage>
        <taxon>Bacteria</taxon>
        <taxon>Bacillati</taxon>
        <taxon>Actinomycetota</taxon>
        <taxon>Actinomycetes</taxon>
        <taxon>Propionibacteriales</taxon>
        <taxon>Propionibacteriaceae</taxon>
        <taxon>Naumannella</taxon>
    </lineage>
</organism>
<comment type="similarity">
    <text evidence="3 14">Belongs to the D-isomer specific 2-hydroxyacid dehydrogenase family.</text>
</comment>
<dbReference type="InterPro" id="IPR036291">
    <property type="entry name" value="NAD(P)-bd_dom_sf"/>
</dbReference>
<keyword evidence="9" id="KW-0520">NAD</keyword>
<evidence type="ECO:0000256" key="9">
    <source>
        <dbReference type="ARBA" id="ARBA00023027"/>
    </source>
</evidence>
<evidence type="ECO:0000256" key="4">
    <source>
        <dbReference type="ARBA" id="ARBA00013001"/>
    </source>
</evidence>
<keyword evidence="7" id="KW-0028">Amino-acid biosynthesis</keyword>
<dbReference type="PANTHER" id="PTHR42789">
    <property type="entry name" value="D-ISOMER SPECIFIC 2-HYDROXYACID DEHYDROGENASE FAMILY PROTEIN (AFU_ORTHOLOGUE AFUA_6G10090)"/>
    <property type="match status" value="1"/>
</dbReference>
<reference evidence="16 17" key="1">
    <citation type="submission" date="2019-03" db="EMBL/GenBank/DDBJ databases">
        <title>Genomic Encyclopedia of Archaeal and Bacterial Type Strains, Phase II (KMG-II): from individual species to whole genera.</title>
        <authorList>
            <person name="Goeker M."/>
        </authorList>
    </citation>
    <scope>NUCLEOTIDE SEQUENCE [LARGE SCALE GENOMIC DNA]</scope>
    <source>
        <strain evidence="16 17">DSM 24323</strain>
    </source>
</reference>
<evidence type="ECO:0000256" key="8">
    <source>
        <dbReference type="ARBA" id="ARBA00023002"/>
    </source>
</evidence>
<dbReference type="GO" id="GO:0047545">
    <property type="term" value="F:(S)-2-hydroxyglutarate dehydrogenase activity"/>
    <property type="evidence" value="ECO:0007669"/>
    <property type="project" value="UniProtKB-ARBA"/>
</dbReference>
<dbReference type="Pfam" id="PF00389">
    <property type="entry name" value="2-Hacid_dh"/>
    <property type="match status" value="1"/>
</dbReference>
<dbReference type="NCBIfam" id="NF008759">
    <property type="entry name" value="PRK11790.1"/>
    <property type="match status" value="1"/>
</dbReference>
<keyword evidence="10" id="KW-0718">Serine biosynthesis</keyword>
<keyword evidence="8 14" id="KW-0560">Oxidoreductase</keyword>
<dbReference type="EC" id="1.1.1.95" evidence="5"/>
<evidence type="ECO:0000256" key="13">
    <source>
        <dbReference type="ARBA" id="ARBA00048731"/>
    </source>
</evidence>
<proteinExistence type="inferred from homology"/>
<evidence type="ECO:0000256" key="14">
    <source>
        <dbReference type="RuleBase" id="RU003719"/>
    </source>
</evidence>
<evidence type="ECO:0000313" key="16">
    <source>
        <dbReference type="EMBL" id="TDT33676.1"/>
    </source>
</evidence>
<dbReference type="InterPro" id="IPR029752">
    <property type="entry name" value="D-isomer_DH_CS1"/>
</dbReference>
<accession>A0A4R7J9U0</accession>
<comment type="function">
    <text evidence="1">Catalyzes the reversible oxidation of 3-phospho-D-glycerate to 3-phosphonooxypyruvate, the first step of the phosphorylated L-serine biosynthesis pathway. Also catalyzes the reversible oxidation of 2-hydroxyglutarate to 2-oxoglutarate.</text>
</comment>
<dbReference type="InterPro" id="IPR006139">
    <property type="entry name" value="D-isomer_2_OHA_DH_cat_dom"/>
</dbReference>
<evidence type="ECO:0000256" key="1">
    <source>
        <dbReference type="ARBA" id="ARBA00003800"/>
    </source>
</evidence>
<dbReference type="Gene3D" id="3.40.50.720">
    <property type="entry name" value="NAD(P)-binding Rossmann-like Domain"/>
    <property type="match status" value="2"/>
</dbReference>
<evidence type="ECO:0000256" key="12">
    <source>
        <dbReference type="ARBA" id="ARBA00048126"/>
    </source>
</evidence>
<dbReference type="CDD" id="cd12176">
    <property type="entry name" value="PGDH_3"/>
    <property type="match status" value="1"/>
</dbReference>
<evidence type="ECO:0000256" key="7">
    <source>
        <dbReference type="ARBA" id="ARBA00022605"/>
    </source>
</evidence>
<dbReference type="SUPFAM" id="SSF52283">
    <property type="entry name" value="Formate/glycerate dehydrogenase catalytic domain-like"/>
    <property type="match status" value="1"/>
</dbReference>
<evidence type="ECO:0000256" key="5">
    <source>
        <dbReference type="ARBA" id="ARBA00013143"/>
    </source>
</evidence>
<feature type="domain" description="ACT" evidence="15">
    <location>
        <begin position="340"/>
        <end position="410"/>
    </location>
</feature>
<dbReference type="InterPro" id="IPR045865">
    <property type="entry name" value="ACT-like_dom_sf"/>
</dbReference>
<dbReference type="GO" id="GO:0004617">
    <property type="term" value="F:phosphoglycerate dehydrogenase activity"/>
    <property type="evidence" value="ECO:0007669"/>
    <property type="project" value="UniProtKB-EC"/>
</dbReference>